<evidence type="ECO:0008006" key="4">
    <source>
        <dbReference type="Google" id="ProtNLM"/>
    </source>
</evidence>
<feature type="region of interest" description="Disordered" evidence="1">
    <location>
        <begin position="946"/>
        <end position="1038"/>
    </location>
</feature>
<feature type="compositionally biased region" description="Basic and acidic residues" evidence="1">
    <location>
        <begin position="661"/>
        <end position="675"/>
    </location>
</feature>
<feature type="compositionally biased region" description="Pro residues" evidence="1">
    <location>
        <begin position="87"/>
        <end position="111"/>
    </location>
</feature>
<feature type="compositionally biased region" description="Low complexity" evidence="1">
    <location>
        <begin position="140"/>
        <end position="154"/>
    </location>
</feature>
<feature type="compositionally biased region" description="Basic and acidic residues" evidence="1">
    <location>
        <begin position="1008"/>
        <end position="1020"/>
    </location>
</feature>
<feature type="compositionally biased region" description="Polar residues" evidence="1">
    <location>
        <begin position="523"/>
        <end position="534"/>
    </location>
</feature>
<keyword evidence="3" id="KW-1185">Reference proteome</keyword>
<sequence>MERPTFRSATVEECDERENGAPGGTALPYIEGDMDGASRMNQDHQQPHACEPRNFPQTFPVQIQPVNQYPAEAYHPLHPSHGEVEKQPPPPQMADPPPPPPPAAPTPPLDPPRPKKSKAKTGSSSRRRNKDRPEYYGVRGATAAVVAPSGAAAPLPTEPVNAGPLPRSSNARMSRRPTTDWYVNRDPPADSPDSMPRRTAASSHPHRARADARDTTPPPQGVPPVSNAFHNDNAAQGHGQQPPTHHQSPIYHQPPTQHQSPAHHQSPAYPQSPTNHQPPTYHQSPSHQQSPIHHSPTPYRHDHSNSWDTADANNRGPEPPQSATDASPYPPYPPTQPNNHGIIVISQREDPPSAAPGRAEEDYFQPPHPPPPPAQGNPHRIFTLTSNANNPPPPPPAQNNPHRIFTLSSNGNRPAAPPNEEFHHSDFQREPPANDERRPPPPTSQRPVPQHDSRFDVQHQMPGRQSARATHAPPAQPRTGYGRARDPPLRDSPPYETPNLHSDFQRLSVQGAPPLGDRRMRQPPSNAKQSQFRSQDVPPLSPSRPNGTITSYPPSDQPVGHSPHGRQQERYPASNDPGRYTPHPQRRHSGDRYPPAQPRRLTETPVPTDSGDWHDPPRQRASKTPYPQQSPHGYSIRGEGNGHQPPSRGQVGYLITPPRNEPSREIWRPGDHPYPDGEEEFASDYHGSTHTWADKHPGGPPTLPEGHPFLDMKDMALGVILKEFRAWQNAGMPGRRGPHPRRPPFACPFAKKDPLRYKDCFSESLPGIPDVKEHISRCHSIPIYCPRCMELFDEEVTRDKHIRYSNCPPAQKWSTPDGVTESQKRQLREDVPARLPVADQWARVFAIVFQPQQKQQREPPQPESPYVDENLHEEVASYRDFLDTRGPSVLSDTLTFGGKATWTLPNEERDLAAFRRLALEEGVRDLVDQWASRGRHEPLRSLYSLASSSSADRQGTPPSMGSFASSDGPPTGLGRNYPPSSPVEAHHHWDPNPRIRDDGWDDPVAGSHRAEHADFPDSPRSKVPMYHGSSRHGPAAYY</sequence>
<reference evidence="2" key="1">
    <citation type="submission" date="2018-03" db="EMBL/GenBank/DDBJ databases">
        <authorList>
            <person name="Guldener U."/>
        </authorList>
    </citation>
    <scope>NUCLEOTIDE SEQUENCE</scope>
</reference>
<feature type="compositionally biased region" description="Basic and acidic residues" evidence="1">
    <location>
        <begin position="420"/>
        <end position="439"/>
    </location>
</feature>
<feature type="compositionally biased region" description="Polar residues" evidence="1">
    <location>
        <begin position="952"/>
        <end position="965"/>
    </location>
</feature>
<comment type="caution">
    <text evidence="2">The sequence shown here is derived from an EMBL/GenBank/DDBJ whole genome shotgun (WGS) entry which is preliminary data.</text>
</comment>
<feature type="compositionally biased region" description="Polar residues" evidence="1">
    <location>
        <begin position="499"/>
        <end position="508"/>
    </location>
</feature>
<feature type="region of interest" description="Disordered" evidence="1">
    <location>
        <begin position="1"/>
        <end position="675"/>
    </location>
</feature>
<proteinExistence type="predicted"/>
<feature type="compositionally biased region" description="Pro residues" evidence="1">
    <location>
        <begin position="366"/>
        <end position="375"/>
    </location>
</feature>
<evidence type="ECO:0000313" key="3">
    <source>
        <dbReference type="Proteomes" id="UP001187682"/>
    </source>
</evidence>
<dbReference type="PANTHER" id="PTHR38166">
    <property type="entry name" value="C2H2-TYPE DOMAIN-CONTAINING PROTEIN-RELATED"/>
    <property type="match status" value="1"/>
</dbReference>
<dbReference type="EMBL" id="ONZQ02000018">
    <property type="protein sequence ID" value="SPO07154.1"/>
    <property type="molecule type" value="Genomic_DNA"/>
</dbReference>
<feature type="compositionally biased region" description="Polar residues" evidence="1">
    <location>
        <begin position="543"/>
        <end position="554"/>
    </location>
</feature>
<feature type="compositionally biased region" description="Low complexity" evidence="1">
    <location>
        <begin position="277"/>
        <end position="298"/>
    </location>
</feature>
<name>A0AAE8SZP0_9PEZI</name>
<feature type="compositionally biased region" description="Polar residues" evidence="1">
    <location>
        <begin position="254"/>
        <end position="275"/>
    </location>
</feature>
<feature type="compositionally biased region" description="Basic and acidic residues" evidence="1">
    <location>
        <begin position="984"/>
        <end position="998"/>
    </location>
</feature>
<feature type="compositionally biased region" description="Basic residues" evidence="1">
    <location>
        <begin position="114"/>
        <end position="130"/>
    </location>
</feature>
<gene>
    <name evidence="2" type="ORF">DNG_09848</name>
</gene>
<organism evidence="2 3">
    <name type="scientific">Cephalotrichum gorgonifer</name>
    <dbReference type="NCBI Taxonomy" id="2041049"/>
    <lineage>
        <taxon>Eukaryota</taxon>
        <taxon>Fungi</taxon>
        <taxon>Dikarya</taxon>
        <taxon>Ascomycota</taxon>
        <taxon>Pezizomycotina</taxon>
        <taxon>Sordariomycetes</taxon>
        <taxon>Hypocreomycetidae</taxon>
        <taxon>Microascales</taxon>
        <taxon>Microascaceae</taxon>
        <taxon>Cephalotrichum</taxon>
    </lineage>
</organism>
<protein>
    <recommendedName>
        <fullName evidence="4">C2H2-type domain-containing protein</fullName>
    </recommendedName>
</protein>
<accession>A0AAE8SZP0</accession>
<dbReference type="Proteomes" id="UP001187682">
    <property type="component" value="Unassembled WGS sequence"/>
</dbReference>
<evidence type="ECO:0000256" key="1">
    <source>
        <dbReference type="SAM" id="MobiDB-lite"/>
    </source>
</evidence>
<evidence type="ECO:0000313" key="2">
    <source>
        <dbReference type="EMBL" id="SPO07154.1"/>
    </source>
</evidence>
<feature type="compositionally biased region" description="Low complexity" evidence="1">
    <location>
        <begin position="236"/>
        <end position="247"/>
    </location>
</feature>
<dbReference type="AlphaFoldDB" id="A0AAE8SZP0"/>
<feature type="compositionally biased region" description="Polar residues" evidence="1">
    <location>
        <begin position="55"/>
        <end position="67"/>
    </location>
</feature>
<dbReference type="PANTHER" id="PTHR38166:SF1">
    <property type="entry name" value="C2H2-TYPE DOMAIN-CONTAINING PROTEIN"/>
    <property type="match status" value="1"/>
</dbReference>